<dbReference type="SUPFAM" id="SSF74653">
    <property type="entry name" value="TolA/TonB C-terminal domain"/>
    <property type="match status" value="1"/>
</dbReference>
<dbReference type="GO" id="GO:0005886">
    <property type="term" value="C:plasma membrane"/>
    <property type="evidence" value="ECO:0007669"/>
    <property type="project" value="UniProtKB-SubCell"/>
</dbReference>
<dbReference type="GO" id="GO:0015891">
    <property type="term" value="P:siderophore transport"/>
    <property type="evidence" value="ECO:0007669"/>
    <property type="project" value="InterPro"/>
</dbReference>
<evidence type="ECO:0000313" key="7">
    <source>
        <dbReference type="EMBL" id="QPB83430.1"/>
    </source>
</evidence>
<dbReference type="NCBIfam" id="TIGR01352">
    <property type="entry name" value="tonB_Cterm"/>
    <property type="match status" value="1"/>
</dbReference>
<reference evidence="7 8" key="1">
    <citation type="submission" date="2019-10" db="EMBL/GenBank/DDBJ databases">
        <title>Pseudoalteromonas rubra S4059.</title>
        <authorList>
            <person name="Paulsen S."/>
            <person name="Wang X."/>
        </authorList>
    </citation>
    <scope>NUCLEOTIDE SEQUENCE [LARGE SCALE GENOMIC DNA]</scope>
    <source>
        <strain evidence="7 8">S4059</strain>
    </source>
</reference>
<keyword evidence="2" id="KW-0812">Transmembrane</keyword>
<dbReference type="GO" id="GO:0055085">
    <property type="term" value="P:transmembrane transport"/>
    <property type="evidence" value="ECO:0007669"/>
    <property type="project" value="InterPro"/>
</dbReference>
<name>A0A5S3UR61_9GAMM</name>
<keyword evidence="3" id="KW-1133">Transmembrane helix</keyword>
<evidence type="ECO:0000256" key="4">
    <source>
        <dbReference type="ARBA" id="ARBA00023136"/>
    </source>
</evidence>
<dbReference type="AlphaFoldDB" id="A0A5S3UR61"/>
<dbReference type="InterPro" id="IPR037682">
    <property type="entry name" value="TonB_C"/>
</dbReference>
<evidence type="ECO:0000256" key="2">
    <source>
        <dbReference type="ARBA" id="ARBA00022692"/>
    </source>
</evidence>
<keyword evidence="5" id="KW-0997">Cell inner membrane</keyword>
<dbReference type="EMBL" id="CP045429">
    <property type="protein sequence ID" value="QPB83430.1"/>
    <property type="molecule type" value="Genomic_DNA"/>
</dbReference>
<keyword evidence="5" id="KW-0653">Protein transport</keyword>
<dbReference type="RefSeq" id="WP_138539725.1">
    <property type="nucleotide sequence ID" value="NZ_CP045429.1"/>
</dbReference>
<gene>
    <name evidence="7" type="ORF">CWC22_010715</name>
</gene>
<dbReference type="PROSITE" id="PS51257">
    <property type="entry name" value="PROKAR_LIPOPROTEIN"/>
    <property type="match status" value="1"/>
</dbReference>
<protein>
    <recommendedName>
        <fullName evidence="5">Protein TonB</fullName>
    </recommendedName>
</protein>
<keyword evidence="5" id="KW-0735">Signal-anchor</keyword>
<evidence type="ECO:0000256" key="5">
    <source>
        <dbReference type="RuleBase" id="RU362123"/>
    </source>
</evidence>
<dbReference type="InterPro" id="IPR006260">
    <property type="entry name" value="TonB/TolA_C"/>
</dbReference>
<dbReference type="GO" id="GO:0031992">
    <property type="term" value="F:energy transducer activity"/>
    <property type="evidence" value="ECO:0007669"/>
    <property type="project" value="InterPro"/>
</dbReference>
<proteinExistence type="inferred from homology"/>
<dbReference type="InterPro" id="IPR003538">
    <property type="entry name" value="TonB"/>
</dbReference>
<comment type="similarity">
    <text evidence="5">Belongs to the TonB family.</text>
</comment>
<keyword evidence="5" id="KW-1003">Cell membrane</keyword>
<dbReference type="Gene3D" id="3.30.2420.10">
    <property type="entry name" value="TonB"/>
    <property type="match status" value="1"/>
</dbReference>
<dbReference type="Pfam" id="PF03544">
    <property type="entry name" value="TonB_C"/>
    <property type="match status" value="1"/>
</dbReference>
<evidence type="ECO:0000256" key="1">
    <source>
        <dbReference type="ARBA" id="ARBA00004167"/>
    </source>
</evidence>
<dbReference type="Proteomes" id="UP000305729">
    <property type="component" value="Chromosome 1"/>
</dbReference>
<keyword evidence="4" id="KW-0472">Membrane</keyword>
<accession>A0A5S3UR61</accession>
<evidence type="ECO:0000256" key="3">
    <source>
        <dbReference type="ARBA" id="ARBA00022989"/>
    </source>
</evidence>
<evidence type="ECO:0000313" key="8">
    <source>
        <dbReference type="Proteomes" id="UP000305729"/>
    </source>
</evidence>
<sequence length="309" mass="34505">MKIKLLCLQLAALIALSGCQSSGQSHQTTTGAIGHCNPLTYQCHQQRKSSPISTSIQAKLERANALSRSGKILPAMELLESLTPGTKAETAAINYQLALVHDRNQMDHMVVYYAQAALSGQHLDSEKHATLLRLELLRLFRLGYFDEAKSKIDAYYTYMGITADRYLDPVLLYIALQQDDKAAMSALREKMNKSSQKSDVYASFVALTSVKIEQAKQPRFSLPKEPVVKYQVPYDYPREAAYQRIEGHISLQFDIDSQGKPVNITVLESSPTGVFDQAGIDALTQWRYLVNLDTNGKVIEGQALNIEFR</sequence>
<dbReference type="PROSITE" id="PS52015">
    <property type="entry name" value="TONB_CTD"/>
    <property type="match status" value="1"/>
</dbReference>
<feature type="domain" description="TonB C-terminal" evidence="6">
    <location>
        <begin position="221"/>
        <end position="309"/>
    </location>
</feature>
<comment type="function">
    <text evidence="5">Interacts with outer membrane receptor proteins that carry out high-affinity binding and energy dependent uptake into the periplasmic space of specific substrates. It could act to transduce energy from the cytoplasmic membrane to specific energy-requiring processes in the outer membrane, resulting in the release into the periplasm of ligands bound by these outer membrane proteins.</text>
</comment>
<evidence type="ECO:0000259" key="6">
    <source>
        <dbReference type="PROSITE" id="PS52015"/>
    </source>
</evidence>
<comment type="subcellular location">
    <subcellularLocation>
        <location evidence="5">Cell inner membrane</location>
        <topology evidence="5">Single-pass membrane protein</topology>
        <orientation evidence="5">Periplasmic side</orientation>
    </subcellularLocation>
    <subcellularLocation>
        <location evidence="1">Membrane</location>
        <topology evidence="1">Single-pass membrane protein</topology>
    </subcellularLocation>
</comment>
<keyword evidence="5" id="KW-0813">Transport</keyword>
<dbReference type="GO" id="GO:0030288">
    <property type="term" value="C:outer membrane-bounded periplasmic space"/>
    <property type="evidence" value="ECO:0007669"/>
    <property type="project" value="InterPro"/>
</dbReference>
<organism evidence="7 8">
    <name type="scientific">Pseudoalteromonas rubra</name>
    <dbReference type="NCBI Taxonomy" id="43658"/>
    <lineage>
        <taxon>Bacteria</taxon>
        <taxon>Pseudomonadati</taxon>
        <taxon>Pseudomonadota</taxon>
        <taxon>Gammaproteobacteria</taxon>
        <taxon>Alteromonadales</taxon>
        <taxon>Pseudoalteromonadaceae</taxon>
        <taxon>Pseudoalteromonas</taxon>
    </lineage>
</organism>
<dbReference type="PRINTS" id="PR01374">
    <property type="entry name" value="TONBPROTEIN"/>
</dbReference>
<dbReference type="GO" id="GO:0015031">
    <property type="term" value="P:protein transport"/>
    <property type="evidence" value="ECO:0007669"/>
    <property type="project" value="UniProtKB-UniRule"/>
</dbReference>